<feature type="region of interest" description="Disordered" evidence="1">
    <location>
        <begin position="298"/>
        <end position="327"/>
    </location>
</feature>
<feature type="region of interest" description="Disordered" evidence="1">
    <location>
        <begin position="142"/>
        <end position="275"/>
    </location>
</feature>
<dbReference type="PANTHER" id="PTHR34120">
    <property type="entry name" value="EXPRESSED PROTEIN"/>
    <property type="match status" value="1"/>
</dbReference>
<proteinExistence type="predicted"/>
<keyword evidence="2" id="KW-0732">Signal</keyword>
<sequence length="377" mass="39899">MEMGKIACAILVAAASATTALAAEAPAPGPASASFAVTPAVGAAFGAAPWKALKLPLEATSSFPRIFFSWLTLRGLVWMPQMKDLEALVCGGDTKVACETQIGAPPLPLPDDHDLPPESIVVRVGRGRDPFWAEVGGGAVYERDDSTKGSTNPKAQAQQQHAKFNSKHRSNSQRLSGGLQGKPPIIGIPGKIQNHSGHLGRSVRCPANGRIFPKKPPRPGGGGGRGRKSAVPDEDPGSPKVSCIGKVLSERERDRCRRQRRLSPSEEEEDKVGRVESSGCWASLSAVICCGDREQQAGSVTGQTTKADSPAKTAAEPAMEPPGMGAMRRFASGRRTESWSVDLRPLDREAAECGRRWSVGSLEDAQLERPADVSSSV</sequence>
<feature type="signal peptide" evidence="2">
    <location>
        <begin position="1"/>
        <end position="22"/>
    </location>
</feature>
<dbReference type="AlphaFoldDB" id="A0A427AWM9"/>
<protein>
    <submittedName>
        <fullName evidence="3">Uncharacterized protein</fullName>
    </submittedName>
</protein>
<feature type="region of interest" description="Disordered" evidence="1">
    <location>
        <begin position="357"/>
        <end position="377"/>
    </location>
</feature>
<evidence type="ECO:0000313" key="4">
    <source>
        <dbReference type="Proteomes" id="UP000287651"/>
    </source>
</evidence>
<dbReference type="Proteomes" id="UP000287651">
    <property type="component" value="Unassembled WGS sequence"/>
</dbReference>
<dbReference type="PANTHER" id="PTHR34120:SF2">
    <property type="entry name" value="OS01G0860900 PROTEIN"/>
    <property type="match status" value="1"/>
</dbReference>
<evidence type="ECO:0000256" key="2">
    <source>
        <dbReference type="SAM" id="SignalP"/>
    </source>
</evidence>
<feature type="chain" id="PRO_5019475042" evidence="2">
    <location>
        <begin position="23"/>
        <end position="377"/>
    </location>
</feature>
<reference evidence="3 4" key="1">
    <citation type="journal article" date="2014" name="Agronomy (Basel)">
        <title>A Draft Genome Sequence for Ensete ventricosum, the Drought-Tolerant Tree Against Hunger.</title>
        <authorList>
            <person name="Harrison J."/>
            <person name="Moore K.A."/>
            <person name="Paszkiewicz K."/>
            <person name="Jones T."/>
            <person name="Grant M."/>
            <person name="Ambacheew D."/>
            <person name="Muzemil S."/>
            <person name="Studholme D.J."/>
        </authorList>
    </citation>
    <scope>NUCLEOTIDE SEQUENCE [LARGE SCALE GENOMIC DNA]</scope>
</reference>
<dbReference type="EMBL" id="AMZH03001091">
    <property type="protein sequence ID" value="RRT80662.1"/>
    <property type="molecule type" value="Genomic_DNA"/>
</dbReference>
<evidence type="ECO:0000256" key="1">
    <source>
        <dbReference type="SAM" id="MobiDB-lite"/>
    </source>
</evidence>
<gene>
    <name evidence="3" type="ORF">B296_00001576</name>
</gene>
<organism evidence="3 4">
    <name type="scientific">Ensete ventricosum</name>
    <name type="common">Abyssinian banana</name>
    <name type="synonym">Musa ensete</name>
    <dbReference type="NCBI Taxonomy" id="4639"/>
    <lineage>
        <taxon>Eukaryota</taxon>
        <taxon>Viridiplantae</taxon>
        <taxon>Streptophyta</taxon>
        <taxon>Embryophyta</taxon>
        <taxon>Tracheophyta</taxon>
        <taxon>Spermatophyta</taxon>
        <taxon>Magnoliopsida</taxon>
        <taxon>Liliopsida</taxon>
        <taxon>Zingiberales</taxon>
        <taxon>Musaceae</taxon>
        <taxon>Ensete</taxon>
    </lineage>
</organism>
<comment type="caution">
    <text evidence="3">The sequence shown here is derived from an EMBL/GenBank/DDBJ whole genome shotgun (WGS) entry which is preliminary data.</text>
</comment>
<feature type="compositionally biased region" description="Polar residues" evidence="1">
    <location>
        <begin position="298"/>
        <end position="307"/>
    </location>
</feature>
<evidence type="ECO:0000313" key="3">
    <source>
        <dbReference type="EMBL" id="RRT80662.1"/>
    </source>
</evidence>
<accession>A0A427AWM9</accession>
<feature type="compositionally biased region" description="Polar residues" evidence="1">
    <location>
        <begin position="148"/>
        <end position="163"/>
    </location>
</feature>
<name>A0A427AWM9_ENSVE</name>
<feature type="compositionally biased region" description="Low complexity" evidence="1">
    <location>
        <begin position="181"/>
        <end position="192"/>
    </location>
</feature>